<name>A0ABQ9VCC3_SAGOE</name>
<evidence type="ECO:0000313" key="2">
    <source>
        <dbReference type="EMBL" id="KAK2106857.1"/>
    </source>
</evidence>
<dbReference type="Gene3D" id="3.40.30.10">
    <property type="entry name" value="Glutaredoxin"/>
    <property type="match status" value="1"/>
</dbReference>
<accession>A0ABQ9VCC3</accession>
<protein>
    <submittedName>
        <fullName evidence="2">Uncharacterized protein</fullName>
    </submittedName>
</protein>
<dbReference type="Proteomes" id="UP001266305">
    <property type="component" value="Unassembled WGS sequence"/>
</dbReference>
<dbReference type="EMBL" id="JASSZA010000007">
    <property type="protein sequence ID" value="KAK2106857.1"/>
    <property type="molecule type" value="Genomic_DNA"/>
</dbReference>
<keyword evidence="3" id="KW-1185">Reference proteome</keyword>
<feature type="compositionally biased region" description="Polar residues" evidence="1">
    <location>
        <begin position="19"/>
        <end position="28"/>
    </location>
</feature>
<reference evidence="2 3" key="1">
    <citation type="submission" date="2023-05" db="EMBL/GenBank/DDBJ databases">
        <title>B98-5 Cell Line De Novo Hybrid Assembly: An Optical Mapping Approach.</title>
        <authorList>
            <person name="Kananen K."/>
            <person name="Auerbach J.A."/>
            <person name="Kautto E."/>
            <person name="Blachly J.S."/>
        </authorList>
    </citation>
    <scope>NUCLEOTIDE SEQUENCE [LARGE SCALE GENOMIC DNA]</scope>
    <source>
        <strain evidence="2">B95-8</strain>
        <tissue evidence="2">Cell line</tissue>
    </source>
</reference>
<comment type="caution">
    <text evidence="2">The sequence shown here is derived from an EMBL/GenBank/DDBJ whole genome shotgun (WGS) entry which is preliminary data.</text>
</comment>
<evidence type="ECO:0000256" key="1">
    <source>
        <dbReference type="SAM" id="MobiDB-lite"/>
    </source>
</evidence>
<feature type="region of interest" description="Disordered" evidence="1">
    <location>
        <begin position="1"/>
        <end position="32"/>
    </location>
</feature>
<evidence type="ECO:0000313" key="3">
    <source>
        <dbReference type="Proteomes" id="UP001266305"/>
    </source>
</evidence>
<proteinExistence type="predicted"/>
<organism evidence="2 3">
    <name type="scientific">Saguinus oedipus</name>
    <name type="common">Cotton-top tamarin</name>
    <name type="synonym">Oedipomidas oedipus</name>
    <dbReference type="NCBI Taxonomy" id="9490"/>
    <lineage>
        <taxon>Eukaryota</taxon>
        <taxon>Metazoa</taxon>
        <taxon>Chordata</taxon>
        <taxon>Craniata</taxon>
        <taxon>Vertebrata</taxon>
        <taxon>Euteleostomi</taxon>
        <taxon>Mammalia</taxon>
        <taxon>Eutheria</taxon>
        <taxon>Euarchontoglires</taxon>
        <taxon>Primates</taxon>
        <taxon>Haplorrhini</taxon>
        <taxon>Platyrrhini</taxon>
        <taxon>Cebidae</taxon>
        <taxon>Callitrichinae</taxon>
        <taxon>Saguinus</taxon>
    </lineage>
</organism>
<gene>
    <name evidence="2" type="ORF">P7K49_016371</name>
</gene>
<sequence>MNKGGASASGPLARLQRSRPLNPQLQQKSRQRICPWSRGGRVRTPAWAPPPHCRLNETDAETAGLWVRDLQEEQLYAGAFSSCRTTDVDPCPASGIAGPGPLNDFPGKTLGLGSPGPGNVAGGALTRCFPQLAHAIRLLLEFTDTSYEEKRYTCGEGNAVLRAGAAKLALHLPRPGGTSAPI</sequence>